<dbReference type="EC" id="2.7.11.1" evidence="2"/>
<keyword evidence="16" id="KW-1185">Reference proteome</keyword>
<dbReference type="STRING" id="1076935.U4KVQ5"/>
<dbReference type="PROSITE" id="PS00108">
    <property type="entry name" value="PROTEIN_KINASE_ST"/>
    <property type="match status" value="1"/>
</dbReference>
<keyword evidence="5" id="KW-0597">Phosphoprotein</keyword>
<feature type="compositionally biased region" description="Basic and acidic residues" evidence="13">
    <location>
        <begin position="883"/>
        <end position="900"/>
    </location>
</feature>
<keyword evidence="9" id="KW-0067">ATP-binding</keyword>
<dbReference type="GO" id="GO:0005524">
    <property type="term" value="F:ATP binding"/>
    <property type="evidence" value="ECO:0007669"/>
    <property type="project" value="UniProtKB-KW"/>
</dbReference>
<dbReference type="GO" id="GO:0000147">
    <property type="term" value="P:actin cortical patch assembly"/>
    <property type="evidence" value="ECO:0007669"/>
    <property type="project" value="TreeGrafter"/>
</dbReference>
<dbReference type="eggNOG" id="KOG1989">
    <property type="taxonomic scope" value="Eukaryota"/>
</dbReference>
<evidence type="ECO:0000313" key="16">
    <source>
        <dbReference type="Proteomes" id="UP000018144"/>
    </source>
</evidence>
<dbReference type="PROSITE" id="PS50011">
    <property type="entry name" value="PROTEIN_KINASE_DOM"/>
    <property type="match status" value="1"/>
</dbReference>
<feature type="region of interest" description="Disordered" evidence="13">
    <location>
        <begin position="369"/>
        <end position="409"/>
    </location>
</feature>
<dbReference type="InterPro" id="IPR008271">
    <property type="entry name" value="Ser/Thr_kinase_AS"/>
</dbReference>
<dbReference type="OrthoDB" id="2018507at2759"/>
<feature type="region of interest" description="Disordered" evidence="13">
    <location>
        <begin position="690"/>
        <end position="717"/>
    </location>
</feature>
<dbReference type="OMA" id="MDSHASQ"/>
<gene>
    <name evidence="15" type="ORF">PCON_04530</name>
</gene>
<feature type="compositionally biased region" description="Basic residues" evidence="13">
    <location>
        <begin position="7"/>
        <end position="16"/>
    </location>
</feature>
<keyword evidence="4" id="KW-0723">Serine/threonine-protein kinase</keyword>
<feature type="domain" description="Protein kinase" evidence="14">
    <location>
        <begin position="38"/>
        <end position="311"/>
    </location>
</feature>
<evidence type="ECO:0000256" key="13">
    <source>
        <dbReference type="SAM" id="MobiDB-lite"/>
    </source>
</evidence>
<evidence type="ECO:0000256" key="6">
    <source>
        <dbReference type="ARBA" id="ARBA00022679"/>
    </source>
</evidence>
<dbReference type="Proteomes" id="UP000018144">
    <property type="component" value="Unassembled WGS sequence"/>
</dbReference>
<evidence type="ECO:0000259" key="14">
    <source>
        <dbReference type="PROSITE" id="PS50011"/>
    </source>
</evidence>
<feature type="compositionally biased region" description="Polar residues" evidence="13">
    <location>
        <begin position="827"/>
        <end position="840"/>
    </location>
</feature>
<accession>U4KVQ5</accession>
<dbReference type="GO" id="GO:0004674">
    <property type="term" value="F:protein serine/threonine kinase activity"/>
    <property type="evidence" value="ECO:0007669"/>
    <property type="project" value="UniProtKB-KW"/>
</dbReference>
<reference evidence="15 16" key="1">
    <citation type="journal article" date="2013" name="PLoS Genet.">
        <title>The genome and development-dependent transcriptomes of Pyronema confluens: a window into fungal evolution.</title>
        <authorList>
            <person name="Traeger S."/>
            <person name="Altegoer F."/>
            <person name="Freitag M."/>
            <person name="Gabaldon T."/>
            <person name="Kempken F."/>
            <person name="Kumar A."/>
            <person name="Marcet-Houben M."/>
            <person name="Poggeler S."/>
            <person name="Stajich J.E."/>
            <person name="Nowrousian M."/>
        </authorList>
    </citation>
    <scope>NUCLEOTIDE SEQUENCE [LARGE SCALE GENOMIC DNA]</scope>
    <source>
        <strain evidence="16">CBS 100304</strain>
        <tissue evidence="15">Vegetative mycelium</tissue>
    </source>
</reference>
<feature type="region of interest" description="Disordered" evidence="13">
    <location>
        <begin position="1"/>
        <end position="24"/>
    </location>
</feature>
<feature type="region of interest" description="Disordered" evidence="13">
    <location>
        <begin position="496"/>
        <end position="619"/>
    </location>
</feature>
<name>U4KVQ5_PYROM</name>
<keyword evidence="12" id="KW-0175">Coiled coil</keyword>
<feature type="compositionally biased region" description="Low complexity" evidence="13">
    <location>
        <begin position="873"/>
        <end position="882"/>
    </location>
</feature>
<comment type="subcellular location">
    <subcellularLocation>
        <location evidence="1">Cytoplasm</location>
    </subcellularLocation>
</comment>
<evidence type="ECO:0000256" key="10">
    <source>
        <dbReference type="ARBA" id="ARBA00047899"/>
    </source>
</evidence>
<feature type="compositionally biased region" description="Low complexity" evidence="13">
    <location>
        <begin position="943"/>
        <end position="964"/>
    </location>
</feature>
<feature type="region of interest" description="Disordered" evidence="13">
    <location>
        <begin position="826"/>
        <end position="992"/>
    </location>
</feature>
<evidence type="ECO:0000256" key="7">
    <source>
        <dbReference type="ARBA" id="ARBA00022741"/>
    </source>
</evidence>
<dbReference type="CDD" id="cd14037">
    <property type="entry name" value="STKc_NAK_like"/>
    <property type="match status" value="1"/>
</dbReference>
<keyword evidence="7" id="KW-0547">Nucleotide-binding</keyword>
<dbReference type="SMART" id="SM00220">
    <property type="entry name" value="S_TKc"/>
    <property type="match status" value="1"/>
</dbReference>
<sequence>MAAPAYGHHHASHLQNHRGPAIPHIPPGTFPPGTAITVGAHKCIVERGFAHVYLVKLSHAVHGSDVAVLKRVAVPDKEALASMRTEVDTMKRLKGHRHIVTYIDSHASHLKGGGYEVFLLMEFCSGGGLIDFMNTRLQHRLTEPEVLKIFSDVTQGVACMHYLQPPLLHRDLKVENVLIAPTGGYKVCDFGSCSPVKPAPQTVVECRLLEEDIQKHTTLQYRSPEMIDVFRRLPIDEKSDIWALGVLLYKLCYYTTPFEEQGQLAILNASFSFPSHPMFSDRLKNLIASMLREQPSQRPNIYQVVREVCYLRGREVPIKDIYTNRPVDIPASSKSTPVLPVQSPPSVIAYQSPVQVEQQVIPDIVPMRRGRPTKAQPASASTPQSAATSRTRAAAPSPQVRPTTSDPFAVLDKKSAVQDELSNRFPSVEQFSLLHDSGNKFQFGDDDDFNDSLAVKLAEDAFASVSPIPDQKLLPQQPQRASVGSQGDLLIDAEPVSRGITGGTSRPALYEPQPRKPVMVSTGTMTSPSPSPSPPRYENPILNQTLTSPPLISMHDTPGYSSIPARQNSLPTTRPNLLDVGRSQTSVPISRQATASRPSLEVARALSQTEEPVRASSVNAKSRPNSVYVESNLEFLRDLDSPSTAGTSTGGYPPIGGLRLTHTGNSVRSVHSDHIDNSIDYLRAMEAESSSSSTKFQKGHAKRASMPSITLPKPGNILSGKFGDAFKRFERGEPASPTTTSSPDDDWEVSQQEIPAEVRRELEKRQLSQEEKRVAAAAAEYKRAIAQGEPVKRNRANSIQKRVHALLNEAKDPPARTAEGYGRYTAQPAQQQAPSNINTNQGQGQGQGSTTSGTGTPNLLGSPVNGKPDGRPTTSSGRNSLDSSRDRDSRELSRETREVIRPSSQAKLIPPGQLVAQTTPGNNRPPPPPKPTKLRTGGGMPGSARASVSAASGMTAATGDLLGLGAAGPGSVRAGDLLGLGDTGNQNEDWERNFAKRYPSLSGLESS</sequence>
<feature type="compositionally biased region" description="Polar residues" evidence="13">
    <location>
        <begin position="582"/>
        <end position="597"/>
    </location>
</feature>
<dbReference type="GO" id="GO:0005737">
    <property type="term" value="C:cytoplasm"/>
    <property type="evidence" value="ECO:0007669"/>
    <property type="project" value="UniProtKB-SubCell"/>
</dbReference>
<evidence type="ECO:0000256" key="4">
    <source>
        <dbReference type="ARBA" id="ARBA00022527"/>
    </source>
</evidence>
<proteinExistence type="predicted"/>
<evidence type="ECO:0000256" key="1">
    <source>
        <dbReference type="ARBA" id="ARBA00004496"/>
    </source>
</evidence>
<evidence type="ECO:0000256" key="12">
    <source>
        <dbReference type="SAM" id="Coils"/>
    </source>
</evidence>
<dbReference type="Pfam" id="PF00069">
    <property type="entry name" value="Pkinase"/>
    <property type="match status" value="1"/>
</dbReference>
<dbReference type="AlphaFoldDB" id="U4KVQ5"/>
<evidence type="ECO:0000256" key="8">
    <source>
        <dbReference type="ARBA" id="ARBA00022777"/>
    </source>
</evidence>
<keyword evidence="3" id="KW-0963">Cytoplasm</keyword>
<evidence type="ECO:0000256" key="2">
    <source>
        <dbReference type="ARBA" id="ARBA00012513"/>
    </source>
</evidence>
<feature type="coiled-coil region" evidence="12">
    <location>
        <begin position="760"/>
        <end position="787"/>
    </location>
</feature>
<evidence type="ECO:0000256" key="9">
    <source>
        <dbReference type="ARBA" id="ARBA00022840"/>
    </source>
</evidence>
<dbReference type="InterPro" id="IPR000719">
    <property type="entry name" value="Prot_kinase_dom"/>
</dbReference>
<organism evidence="15 16">
    <name type="scientific">Pyronema omphalodes (strain CBS 100304)</name>
    <name type="common">Pyronema confluens</name>
    <dbReference type="NCBI Taxonomy" id="1076935"/>
    <lineage>
        <taxon>Eukaryota</taxon>
        <taxon>Fungi</taxon>
        <taxon>Dikarya</taxon>
        <taxon>Ascomycota</taxon>
        <taxon>Pezizomycotina</taxon>
        <taxon>Pezizomycetes</taxon>
        <taxon>Pezizales</taxon>
        <taxon>Pyronemataceae</taxon>
        <taxon>Pyronema</taxon>
    </lineage>
</organism>
<protein>
    <recommendedName>
        <fullName evidence="2">non-specific serine/threonine protein kinase</fullName>
        <ecNumber evidence="2">2.7.11.1</ecNumber>
    </recommendedName>
</protein>
<comment type="catalytic activity">
    <reaction evidence="11">
        <text>L-seryl-[protein] + ATP = O-phospho-L-seryl-[protein] + ADP + H(+)</text>
        <dbReference type="Rhea" id="RHEA:17989"/>
        <dbReference type="Rhea" id="RHEA-COMP:9863"/>
        <dbReference type="Rhea" id="RHEA-COMP:11604"/>
        <dbReference type="ChEBI" id="CHEBI:15378"/>
        <dbReference type="ChEBI" id="CHEBI:29999"/>
        <dbReference type="ChEBI" id="CHEBI:30616"/>
        <dbReference type="ChEBI" id="CHEBI:83421"/>
        <dbReference type="ChEBI" id="CHEBI:456216"/>
        <dbReference type="EC" id="2.7.11.1"/>
    </reaction>
</comment>
<feature type="compositionally biased region" description="Polar residues" evidence="13">
    <location>
        <begin position="541"/>
        <end position="550"/>
    </location>
</feature>
<evidence type="ECO:0000256" key="3">
    <source>
        <dbReference type="ARBA" id="ARBA00022490"/>
    </source>
</evidence>
<dbReference type="InterPro" id="IPR011009">
    <property type="entry name" value="Kinase-like_dom_sf"/>
</dbReference>
<evidence type="ECO:0000256" key="5">
    <source>
        <dbReference type="ARBA" id="ARBA00022553"/>
    </source>
</evidence>
<keyword evidence="6" id="KW-0808">Transferase</keyword>
<dbReference type="Gene3D" id="1.10.510.10">
    <property type="entry name" value="Transferase(Phosphotransferase) domain 1"/>
    <property type="match status" value="1"/>
</dbReference>
<feature type="compositionally biased region" description="Polar residues" evidence="13">
    <location>
        <begin position="564"/>
        <end position="575"/>
    </location>
</feature>
<dbReference type="EMBL" id="HF935229">
    <property type="protein sequence ID" value="CCX05041.1"/>
    <property type="molecule type" value="Genomic_DNA"/>
</dbReference>
<dbReference type="GO" id="GO:0007015">
    <property type="term" value="P:actin filament organization"/>
    <property type="evidence" value="ECO:0007669"/>
    <property type="project" value="TreeGrafter"/>
</dbReference>
<dbReference type="PANTHER" id="PTHR22967">
    <property type="entry name" value="SERINE/THREONINE PROTEIN KINASE"/>
    <property type="match status" value="1"/>
</dbReference>
<keyword evidence="8 15" id="KW-0418">Kinase</keyword>
<feature type="compositionally biased region" description="Polar residues" evidence="13">
    <location>
        <begin position="606"/>
        <end position="619"/>
    </location>
</feature>
<dbReference type="SUPFAM" id="SSF56112">
    <property type="entry name" value="Protein kinase-like (PK-like)"/>
    <property type="match status" value="1"/>
</dbReference>
<evidence type="ECO:0000313" key="15">
    <source>
        <dbReference type="EMBL" id="CCX05041.1"/>
    </source>
</evidence>
<feature type="compositionally biased region" description="Low complexity" evidence="13">
    <location>
        <begin position="375"/>
        <end position="398"/>
    </location>
</feature>
<comment type="catalytic activity">
    <reaction evidence="10">
        <text>L-threonyl-[protein] + ATP = O-phospho-L-threonyl-[protein] + ADP + H(+)</text>
        <dbReference type="Rhea" id="RHEA:46608"/>
        <dbReference type="Rhea" id="RHEA-COMP:11060"/>
        <dbReference type="Rhea" id="RHEA-COMP:11605"/>
        <dbReference type="ChEBI" id="CHEBI:15378"/>
        <dbReference type="ChEBI" id="CHEBI:30013"/>
        <dbReference type="ChEBI" id="CHEBI:30616"/>
        <dbReference type="ChEBI" id="CHEBI:61977"/>
        <dbReference type="ChEBI" id="CHEBI:456216"/>
        <dbReference type="EC" id="2.7.11.1"/>
    </reaction>
</comment>
<dbReference type="FunFam" id="1.10.510.10:FF:000441">
    <property type="entry name" value="Serine/threonine protein kinase"/>
    <property type="match status" value="1"/>
</dbReference>
<dbReference type="PANTHER" id="PTHR22967:SF57">
    <property type="entry name" value="AUXILIN, ISOFORM A-RELATED"/>
    <property type="match status" value="1"/>
</dbReference>
<evidence type="ECO:0000256" key="11">
    <source>
        <dbReference type="ARBA" id="ARBA00048679"/>
    </source>
</evidence>